<organism evidence="1 2">
    <name type="scientific">Novipirellula aureliae</name>
    <dbReference type="NCBI Taxonomy" id="2527966"/>
    <lineage>
        <taxon>Bacteria</taxon>
        <taxon>Pseudomonadati</taxon>
        <taxon>Planctomycetota</taxon>
        <taxon>Planctomycetia</taxon>
        <taxon>Pirellulales</taxon>
        <taxon>Pirellulaceae</taxon>
        <taxon>Novipirellula</taxon>
    </lineage>
</organism>
<comment type="caution">
    <text evidence="1">The sequence shown here is derived from an EMBL/GenBank/DDBJ whole genome shotgun (WGS) entry which is preliminary data.</text>
</comment>
<name>A0A5C6E5J8_9BACT</name>
<accession>A0A5C6E5J8</accession>
<keyword evidence="2" id="KW-1185">Reference proteome</keyword>
<proteinExistence type="predicted"/>
<reference evidence="1 2" key="1">
    <citation type="submission" date="2019-02" db="EMBL/GenBank/DDBJ databases">
        <title>Deep-cultivation of Planctomycetes and their phenomic and genomic characterization uncovers novel biology.</title>
        <authorList>
            <person name="Wiegand S."/>
            <person name="Jogler M."/>
            <person name="Boedeker C."/>
            <person name="Pinto D."/>
            <person name="Vollmers J."/>
            <person name="Rivas-Marin E."/>
            <person name="Kohn T."/>
            <person name="Peeters S.H."/>
            <person name="Heuer A."/>
            <person name="Rast P."/>
            <person name="Oberbeckmann S."/>
            <person name="Bunk B."/>
            <person name="Jeske O."/>
            <person name="Meyerdierks A."/>
            <person name="Storesund J.E."/>
            <person name="Kallscheuer N."/>
            <person name="Luecker S."/>
            <person name="Lage O.M."/>
            <person name="Pohl T."/>
            <person name="Merkel B.J."/>
            <person name="Hornburger P."/>
            <person name="Mueller R.-W."/>
            <person name="Bruemmer F."/>
            <person name="Labrenz M."/>
            <person name="Spormann A.M."/>
            <person name="Op Den Camp H."/>
            <person name="Overmann J."/>
            <person name="Amann R."/>
            <person name="Jetten M.S.M."/>
            <person name="Mascher T."/>
            <person name="Medema M.H."/>
            <person name="Devos D.P."/>
            <person name="Kaster A.-K."/>
            <person name="Ovreas L."/>
            <person name="Rohde M."/>
            <person name="Galperin M.Y."/>
            <person name="Jogler C."/>
        </authorList>
    </citation>
    <scope>NUCLEOTIDE SEQUENCE [LARGE SCALE GENOMIC DNA]</scope>
    <source>
        <strain evidence="1 2">Q31b</strain>
    </source>
</reference>
<dbReference type="Proteomes" id="UP000315471">
    <property type="component" value="Unassembled WGS sequence"/>
</dbReference>
<sequence>MMEIELSHACNPKRLPSAMQPELLPFDQVVQFSCIQTKNTQKSPTWIIQPEVVFQAMTTKKGCLVRDNQKRLS</sequence>
<evidence type="ECO:0000313" key="2">
    <source>
        <dbReference type="Proteomes" id="UP000315471"/>
    </source>
</evidence>
<gene>
    <name evidence="1" type="ORF">Q31b_16660</name>
</gene>
<evidence type="ECO:0000313" key="1">
    <source>
        <dbReference type="EMBL" id="TWU44130.1"/>
    </source>
</evidence>
<dbReference type="AlphaFoldDB" id="A0A5C6E5J8"/>
<protein>
    <submittedName>
        <fullName evidence="1">Uncharacterized protein</fullName>
    </submittedName>
</protein>
<dbReference type="EMBL" id="SJPY01000002">
    <property type="protein sequence ID" value="TWU44130.1"/>
    <property type="molecule type" value="Genomic_DNA"/>
</dbReference>